<dbReference type="CDD" id="cd01837">
    <property type="entry name" value="SGNH_plant_lipase_like"/>
    <property type="match status" value="1"/>
</dbReference>
<dbReference type="GO" id="GO:0016788">
    <property type="term" value="F:hydrolase activity, acting on ester bonds"/>
    <property type="evidence" value="ECO:0007669"/>
    <property type="project" value="InterPro"/>
</dbReference>
<proteinExistence type="inferred from homology"/>
<dbReference type="Gramene" id="PAN32926">
    <property type="protein sequence ID" value="PAN32926"/>
    <property type="gene ID" value="PAHAL_5G522200"/>
</dbReference>
<dbReference type="InterPro" id="IPR035669">
    <property type="entry name" value="SGNH_plant_lipase-like"/>
</dbReference>
<feature type="signal peptide" evidence="5">
    <location>
        <begin position="1"/>
        <end position="23"/>
    </location>
</feature>
<evidence type="ECO:0000256" key="3">
    <source>
        <dbReference type="ARBA" id="ARBA00022801"/>
    </source>
</evidence>
<reference evidence="6" key="1">
    <citation type="submission" date="2018-04" db="EMBL/GenBank/DDBJ databases">
        <title>WGS assembly of Panicum hallii.</title>
        <authorList>
            <person name="Lovell J."/>
            <person name="Jenkins J."/>
            <person name="Lowry D."/>
            <person name="Mamidi S."/>
            <person name="Sreedasyam A."/>
            <person name="Weng X."/>
            <person name="Barry K."/>
            <person name="Bonette J."/>
            <person name="Campitelli B."/>
            <person name="Daum C."/>
            <person name="Gordon S."/>
            <person name="Gould B."/>
            <person name="Lipzen A."/>
            <person name="Macqueen A."/>
            <person name="Palacio-Mejia J."/>
            <person name="Plott C."/>
            <person name="Shakirov E."/>
            <person name="Shu S."/>
            <person name="Yoshinaga Y."/>
            <person name="Zane M."/>
            <person name="Rokhsar D."/>
            <person name="Grimwood J."/>
            <person name="Schmutz J."/>
            <person name="Juenger T."/>
        </authorList>
    </citation>
    <scope>NUCLEOTIDE SEQUENCE [LARGE SCALE GENOMIC DNA]</scope>
    <source>
        <strain evidence="6">FIL2</strain>
    </source>
</reference>
<name>A0A2S3HZ49_9POAL</name>
<keyword evidence="4" id="KW-0325">Glycoprotein</keyword>
<evidence type="ECO:0000313" key="6">
    <source>
        <dbReference type="EMBL" id="PAN32926.1"/>
    </source>
</evidence>
<evidence type="ECO:0000256" key="5">
    <source>
        <dbReference type="SAM" id="SignalP"/>
    </source>
</evidence>
<dbReference type="Pfam" id="PF00657">
    <property type="entry name" value="Lipase_GDSL"/>
    <property type="match status" value="1"/>
</dbReference>
<dbReference type="PANTHER" id="PTHR22835:SF681">
    <property type="entry name" value="OS01G0216300 PROTEIN"/>
    <property type="match status" value="1"/>
</dbReference>
<gene>
    <name evidence="6" type="ORF">PAHAL_5G522200</name>
</gene>
<organism evidence="6">
    <name type="scientific">Panicum hallii</name>
    <dbReference type="NCBI Taxonomy" id="206008"/>
    <lineage>
        <taxon>Eukaryota</taxon>
        <taxon>Viridiplantae</taxon>
        <taxon>Streptophyta</taxon>
        <taxon>Embryophyta</taxon>
        <taxon>Tracheophyta</taxon>
        <taxon>Spermatophyta</taxon>
        <taxon>Magnoliopsida</taxon>
        <taxon>Liliopsida</taxon>
        <taxon>Poales</taxon>
        <taxon>Poaceae</taxon>
        <taxon>PACMAD clade</taxon>
        <taxon>Panicoideae</taxon>
        <taxon>Panicodae</taxon>
        <taxon>Paniceae</taxon>
        <taxon>Panicinae</taxon>
        <taxon>Panicum</taxon>
        <taxon>Panicum sect. Panicum</taxon>
    </lineage>
</organism>
<keyword evidence="3" id="KW-0378">Hydrolase</keyword>
<feature type="chain" id="PRO_5015658074" description="Esterase" evidence="5">
    <location>
        <begin position="24"/>
        <end position="380"/>
    </location>
</feature>
<dbReference type="Gene3D" id="3.40.50.1110">
    <property type="entry name" value="SGNH hydrolase"/>
    <property type="match status" value="1"/>
</dbReference>
<keyword evidence="2 5" id="KW-0732">Signal</keyword>
<protein>
    <recommendedName>
        <fullName evidence="7">Esterase</fullName>
    </recommendedName>
</protein>
<dbReference type="Proteomes" id="UP000243499">
    <property type="component" value="Chromosome 5"/>
</dbReference>
<dbReference type="SUPFAM" id="SSF52266">
    <property type="entry name" value="SGNH hydrolase"/>
    <property type="match status" value="1"/>
</dbReference>
<evidence type="ECO:0000256" key="4">
    <source>
        <dbReference type="ARBA" id="ARBA00023180"/>
    </source>
</evidence>
<dbReference type="EMBL" id="CM008050">
    <property type="protein sequence ID" value="PAN32926.1"/>
    <property type="molecule type" value="Genomic_DNA"/>
</dbReference>
<sequence>MKILAVAVLFLLVPYLLPGGAYAGHPHKSFTSIFSFGDSYADTGNLVNLAAPFVPLIPFNNLPYGETFFGHPTGRASDGRIILDFIADAFGLPLVPPFLAQGQDFSNGANFAVVGATALDLAYFQQQNITSVPPFNSSLSVQLGWFEQLRPSLCSTTKVSAKCTGCEHYLGKSLFFMGEFGGNDYVFLLSASKTVDETKAYVPTVVNAITIGVERLILLGARRIVVPGILPTGCTPIMLTLYASPNKADYDRYGCLTKYNGLSRYHNDLLRSQVKALQKEYPYAKIAFADYYTPVLTFLHRPAIFGFDGSSTLVACCGAGGEYNYNPIAACGFPGATACADPSTAVNWDGIHLTEAAYRTVAGTWLHGPFAEPPIRNLAY</sequence>
<comment type="similarity">
    <text evidence="1">Belongs to the 'GDSL' lipolytic enzyme family.</text>
</comment>
<evidence type="ECO:0000256" key="1">
    <source>
        <dbReference type="ARBA" id="ARBA00008668"/>
    </source>
</evidence>
<dbReference type="InterPro" id="IPR001087">
    <property type="entry name" value="GDSL"/>
</dbReference>
<dbReference type="PANTHER" id="PTHR22835">
    <property type="entry name" value="ZINC FINGER FYVE DOMAIN CONTAINING PROTEIN"/>
    <property type="match status" value="1"/>
</dbReference>
<evidence type="ECO:0008006" key="7">
    <source>
        <dbReference type="Google" id="ProtNLM"/>
    </source>
</evidence>
<dbReference type="AlphaFoldDB" id="A0A2S3HZ49"/>
<accession>A0A2S3HZ49</accession>
<evidence type="ECO:0000256" key="2">
    <source>
        <dbReference type="ARBA" id="ARBA00022729"/>
    </source>
</evidence>
<dbReference type="InterPro" id="IPR036514">
    <property type="entry name" value="SGNH_hydro_sf"/>
</dbReference>